<keyword evidence="2" id="KW-0472">Membrane</keyword>
<comment type="caution">
    <text evidence="3">The sequence shown here is derived from an EMBL/GenBank/DDBJ whole genome shotgun (WGS) entry which is preliminary data.</text>
</comment>
<feature type="compositionally biased region" description="Basic residues" evidence="1">
    <location>
        <begin position="67"/>
        <end position="78"/>
    </location>
</feature>
<sequence>GAISHVFLWAGLFTIAIPVRAWFIKEIPLRTANVATPHHRPTPRLTGERETPRRPVGTARRSGVGVRPRRPGPCRGRSRPPPPGWPAAAPRSRCAAGSP</sequence>
<organism evidence="3 4">
    <name type="scientific">Micromonospora acroterricola</name>
    <dbReference type="NCBI Taxonomy" id="2202421"/>
    <lineage>
        <taxon>Bacteria</taxon>
        <taxon>Bacillati</taxon>
        <taxon>Actinomycetota</taxon>
        <taxon>Actinomycetes</taxon>
        <taxon>Micromonosporales</taxon>
        <taxon>Micromonosporaceae</taxon>
        <taxon>Micromonospora</taxon>
    </lineage>
</organism>
<reference evidence="3 4" key="1">
    <citation type="submission" date="2018-05" db="EMBL/GenBank/DDBJ databases">
        <title>Micromonospora atacamensis sp. nov., a novel actinobacteria isolated from high altitude Atacama Desert soil.</title>
        <authorList>
            <person name="Carro L."/>
            <person name="Golinska P."/>
            <person name="Klenk H.-P."/>
            <person name="Goodfellow M."/>
        </authorList>
    </citation>
    <scope>NUCLEOTIDE SEQUENCE [LARGE SCALE GENOMIC DNA]</scope>
    <source>
        <strain evidence="3 4">5R2A7</strain>
    </source>
</reference>
<evidence type="ECO:0000313" key="4">
    <source>
        <dbReference type="Proteomes" id="UP000245410"/>
    </source>
</evidence>
<evidence type="ECO:0000313" key="3">
    <source>
        <dbReference type="EMBL" id="PWR05386.1"/>
    </source>
</evidence>
<proteinExistence type="predicted"/>
<keyword evidence="2" id="KW-0812">Transmembrane</keyword>
<keyword evidence="4" id="KW-1185">Reference proteome</keyword>
<accession>A0A317CV49</accession>
<name>A0A317CV49_9ACTN</name>
<evidence type="ECO:0000256" key="2">
    <source>
        <dbReference type="SAM" id="Phobius"/>
    </source>
</evidence>
<feature type="transmembrane region" description="Helical" evidence="2">
    <location>
        <begin position="6"/>
        <end position="23"/>
    </location>
</feature>
<feature type="region of interest" description="Disordered" evidence="1">
    <location>
        <begin position="32"/>
        <end position="99"/>
    </location>
</feature>
<feature type="non-terminal residue" evidence="3">
    <location>
        <position position="1"/>
    </location>
</feature>
<keyword evidence="2" id="KW-1133">Transmembrane helix</keyword>
<protein>
    <submittedName>
        <fullName evidence="3">Uncharacterized protein</fullName>
    </submittedName>
</protein>
<dbReference type="AlphaFoldDB" id="A0A317CV49"/>
<evidence type="ECO:0000256" key="1">
    <source>
        <dbReference type="SAM" id="MobiDB-lite"/>
    </source>
</evidence>
<dbReference type="Proteomes" id="UP000245410">
    <property type="component" value="Unassembled WGS sequence"/>
</dbReference>
<dbReference type="EMBL" id="QGKR01000316">
    <property type="protein sequence ID" value="PWR05386.1"/>
    <property type="molecule type" value="Genomic_DNA"/>
</dbReference>
<gene>
    <name evidence="3" type="ORF">DKT68_27295</name>
</gene>